<dbReference type="PROSITE" id="PS51190">
    <property type="entry name" value="FATC"/>
    <property type="match status" value="1"/>
</dbReference>
<reference evidence="17" key="1">
    <citation type="journal article" date="2023" name="G3 (Bethesda)">
        <title>A reference genome for the long-term kleptoplast-retaining sea slug Elysia crispata morphotype clarki.</title>
        <authorList>
            <person name="Eastman K.E."/>
            <person name="Pendleton A.L."/>
            <person name="Shaikh M.A."/>
            <person name="Suttiyut T."/>
            <person name="Ogas R."/>
            <person name="Tomko P."/>
            <person name="Gavelis G."/>
            <person name="Widhalm J.R."/>
            <person name="Wisecaver J.H."/>
        </authorList>
    </citation>
    <scope>NUCLEOTIDE SEQUENCE</scope>
    <source>
        <strain evidence="17">ECLA1</strain>
    </source>
</reference>
<evidence type="ECO:0000259" key="16">
    <source>
        <dbReference type="PROSITE" id="PS51190"/>
    </source>
</evidence>
<evidence type="ECO:0000256" key="9">
    <source>
        <dbReference type="ARBA" id="ARBA00022840"/>
    </source>
</evidence>
<dbReference type="GO" id="GO:0004674">
    <property type="term" value="F:protein serine/threonine kinase activity"/>
    <property type="evidence" value="ECO:0007669"/>
    <property type="project" value="UniProtKB-KW"/>
</dbReference>
<dbReference type="PROSITE" id="PS51189">
    <property type="entry name" value="FAT"/>
    <property type="match status" value="1"/>
</dbReference>
<evidence type="ECO:0000256" key="4">
    <source>
        <dbReference type="ARBA" id="ARBA00022527"/>
    </source>
</evidence>
<comment type="caution">
    <text evidence="17">The sequence shown here is derived from an EMBL/GenBank/DDBJ whole genome shotgun (WGS) entry which is preliminary data.</text>
</comment>
<feature type="domain" description="FATC" evidence="16">
    <location>
        <begin position="3215"/>
        <end position="3247"/>
    </location>
</feature>
<dbReference type="GO" id="GO:0006281">
    <property type="term" value="P:DNA repair"/>
    <property type="evidence" value="ECO:0007669"/>
    <property type="project" value="InterPro"/>
</dbReference>
<gene>
    <name evidence="17" type="ORF">RRG08_046893</name>
</gene>
<evidence type="ECO:0000259" key="14">
    <source>
        <dbReference type="PROSITE" id="PS50290"/>
    </source>
</evidence>
<keyword evidence="10 12" id="KW-0539">Nucleus</keyword>
<evidence type="ECO:0000313" key="17">
    <source>
        <dbReference type="EMBL" id="KAK3769788.1"/>
    </source>
</evidence>
<accession>A0AAE0ZI75</accession>
<dbReference type="InterPro" id="IPR011009">
    <property type="entry name" value="Kinase-like_dom_sf"/>
</dbReference>
<proteinExistence type="inferred from homology"/>
<comment type="catalytic activity">
    <reaction evidence="11 12">
        <text>L-threonyl-[protein] + ATP = O-phospho-L-threonyl-[protein] + ADP + H(+)</text>
        <dbReference type="Rhea" id="RHEA:46608"/>
        <dbReference type="Rhea" id="RHEA-COMP:11060"/>
        <dbReference type="Rhea" id="RHEA-COMP:11605"/>
        <dbReference type="ChEBI" id="CHEBI:15378"/>
        <dbReference type="ChEBI" id="CHEBI:30013"/>
        <dbReference type="ChEBI" id="CHEBI:30616"/>
        <dbReference type="ChEBI" id="CHEBI:61977"/>
        <dbReference type="ChEBI" id="CHEBI:456216"/>
        <dbReference type="EC" id="2.7.11.1"/>
    </reaction>
</comment>
<sequence>MYYNCSEQNKFAVSQFSTLNILSDLLRLPKYLLTPSETDLPLTFLTPKTLHFLSRIKKSGMDNLSDVCSCLRALDSTKAQDRKKNAQRLQQLLDTDSVQRVLDTNATEKKVITWDAILRGVNKYIDIELASLKTAKESQSAATLSNREKRKHELADLFKFIVRAANDRGAQLSASLLIDSILKVFSDEFTLRALGADYSNILLKSVLRVRAYWLRLSPAQWRKLLQIFCNFFEEEAFDNDIVVCIIKELVAGNIQQGELNSKRLFSFFSRRMEHISNLGAPSVLENLLMSLNSFAKNVAPGCRVQLCGFGESQMKAFTNMWEKASTDKIKEELIAFFHLLVRAHHPLGVSTQDEGAFAEDWDLWQSQLLLLHELVVSDIDMSAGSYKMISGSKDSGLKPDYISLCADIFKQLPSSKIVPDSLDWSLTQTTQLTSQIGVGSSNNSGSGTPAKRQRLAPDKKSLLELIKENSGTLQAVPWLQVLRQLLDHYPQVFDEDGLHITLELLVNMLGHCKRGNLYQHLFAALSALISAFHGHCILSDKQTQLMVALWSHCLSTINSRHAGTEDTQEQGFSLMASIINCGYVQPRSEIWNLFLPGLSRPCIAANRLLAALICQGLPENYEPSIVGSSASSANSQGKLSNVKMSQTRPLYPLRRCLIRWLMSFLDIDDGACLSDSFRRTNLSPRTVAEILYALTVQNLAPVLREKYLLRATNLRIHSQHSLEAVYLDNLFEVLNQAHNTSKRSVAFASDKTSGAKPLNHSPHIASVLEYLKKYLHQVSRNLESLEPGIQTLECVAWFSCMLSKLFCLLMSHCDNKNSELGPKDSSESTKTGSPQLSSLNAFEKMLCSVIENCATSFVTFVKKEDCAGLRTTLEYLSSMLVWEQELDSLSSKDAMFHVSQVVRSALPASFVDMLLEILYGKVSRTEAKRSKGRYNMSRMSSVSAEKRSVSNRSEDLDMFDLFDGSDDRETSRRASDDAEEMDLGIKIGAKSCHSLKNSKDFLCETLLTDTQHVQLGSLRLLATLISFDRRETPDMVAIVGSLEVGMDSDYVKSKMLQRVSVDYFDPALPLDVHILLRLINQLLINNHHVADTDLKALLKAVKQTAKELQKDQYVCCKLVESLHFMVPHLQGAYVDQSDSPIYEGLKLCRDFFFKIVSSFWQLACDGTPPLKLRVAELLLDLIKFDPDCSWGQLMVERNDESEPNGRDSPDFSLCTVRQQFPRILLESSLDVRTFVAQSLNWLFVGKMSLSKETQIKVFEKIFMLSSELLNVERGSTLYLKDELSNGQGIFLHVLLTIIKCSPVCEKQCLLGLFQMMADKEVSLQLVSKMLYQACTHLGYSGVEQYLASHLPYLVFNWLHDDMVSSPLEEFPFQLLGYKDVTAFTIAYPNLIVSMLLATKLNIQHVQERLTHAKLDVHSTLLSALPDVLVHILPQFAAKSAVDNSSSQAGGHLSSQQVLHKHFQAANKCFGALKHILSEQEINERVCETLGIIVVKVLSCLHIKSVSDSMVYPEPNPPYYNEDKLILTLDYLAQNFNDDNGEDKFSLIDVLAKTPNGLHQVFLSLSSKLWKEHLAYEQTRCLQMMGIFVHLVLRELKPDSKGSNRAPAPAARVIVRDILNRLLVILRCRVGFDKKAALTSPSYEEDVILSCLKILYDVCQCVLSNCPEELVQFFHYIVDTVAFIANLSDTAGQAALQILLILTGQGQQEESSYPHELKEAISLLNPLPTVPILADLRVSLETRQRNRNISMSKMLTDFLTVSSMTSNCPFQGLALRLNTLASSIITNHQEIQDMISSAKGLSQVREVIQQLSNLSTSPYTELATAAASCLGAIGPVNLQVLSLKFHSPDTRGFVLEVNKAPEFEKYFWLFQTLDACLLDESLEVVGTASRILQSIMTTESSKQCEKHYIQLTRGAGSLFHHLQPFKNSPQDLLEPDSQPSQAFCTMSKPELWLGEPVGTTSGSTQTHEIWVKTLVKALLSTGVVKDELLCKIGPLCALKVDICESSLPYLIHEALVGGSKECKEILSQQFTTFFHMHAQQQKIIQHTNSGKYPLVMNKKSIRTLLAVVQYLRTQKRPHQSPDEHHTMWHNNLWLDLNYLEVAKAAQFCGASFSAVLFTEIYWGIKRQAEENQQSQQVHSNSSRDSQDQRLAPKFQTLEEKEKCHALLMEAYKTIGDPDGIYGCGAGRQANMMTRVETYLHELQQEKALITLDIAMCNDPKRNVNHLLQVLQSCGADYLLQQCLPKMQNQLGSSSLTAKGSLQAQKDTDQLDELFYQAAWKLGQWDICLPQRQTSQSPFHESVYACLTSIKDGHSDVAFASLHAARLNVVQHFDLTVETCMHLYPFLSQLQCLGYLDQVLQMLEKHTGDSRYILDHPIPVSYQLVEFCYQETLLLLMSATGRTLGSRGMRQGEAMEIKALWNLALGGRKAKHFQAAERAIQILKLKHSTNRGSRDLGFTLEQLQLEEAKLFWAKSEVDLAKNILHSLLQSNNQQASSSQQTCEADTYLQSLVLYGNWLAETKSETPSAIMDFFQNAVDVIKSKNKSSSSDKTALHGFASLATFADEQYQMIVDYMQSPVYEEKCRLVRQSKSEVEEYQKLDVKSRITVDTKKHLKIDEQEAAALQLDRDRFLYQALDGYLQCLVRGDLHDLRISRVLALWFENSAVEKINNMIGIYVPKLQSHKFLLLFYQLAARMGVQQAGSGDSSFNSTLTQLLERITIEHPHHALWVVFALAHARKDSEFSVGNRDQSRRRGSTADPVIEEERVQAAKDLLERVSRTKSKRAGVHLDKIVDGMRRFSLGCIQLANWPVEKKGGSQMHSLPTSLAITKLHDLEHVQVPIVELPVDPTGSYTDLITLTKFERTFRTAGGINLPKIISLSCSDGLKRTSLVKGRDDMRQDAVMQQVFSLVNQLLAADQETRLRQLSIRTYKVVPLSQNSGLLQWCEGTMPLGDYLAVRPGDAHSRYNPLDWKAADCRKHLHDAGSEPAKRLKAYQEICAHFHPVFRHFFMERYTKPDEWFERRLVYTRSVATNSVVGYILGLGDRHVNNILIDLKSAELVHIDFGIAFERGRILPTPETVPFRLTRDIVDGMGIPGVEGVFRRCCEKMMQVMRNNSEALLTIVQVLLHDPLSHWSLSPEEVLALERKREQAITDTVDVTLSGQVPSSGVVSQSGKPPSSVGDTDAGNNKETKEKRNKMAERTLIRLRQKLSGEEDGVPLSVAGQVNLLIQKATDPQNLSRLFAGWQAYL</sequence>
<dbReference type="PROSITE" id="PS00916">
    <property type="entry name" value="PI3_4_KINASE_2"/>
    <property type="match status" value="1"/>
</dbReference>
<dbReference type="SUPFAM" id="SSF56112">
    <property type="entry name" value="Protein kinase-like (PK-like)"/>
    <property type="match status" value="1"/>
</dbReference>
<protein>
    <recommendedName>
        <fullName evidence="3 12">non-specific serine/threonine protein kinase</fullName>
        <ecNumber evidence="3 12">2.7.11.1</ecNumber>
    </recommendedName>
</protein>
<comment type="similarity">
    <text evidence="2 12">Belongs to the PI3/PI4-kinase family. ATM subfamily.</text>
</comment>
<dbReference type="InterPro" id="IPR003152">
    <property type="entry name" value="FATC_dom"/>
</dbReference>
<keyword evidence="4 12" id="KW-0723">Serine/threonine-protein kinase</keyword>
<dbReference type="InterPro" id="IPR036940">
    <property type="entry name" value="PI3/4_kinase_cat_sf"/>
</dbReference>
<evidence type="ECO:0000256" key="5">
    <source>
        <dbReference type="ARBA" id="ARBA00022679"/>
    </source>
</evidence>
<evidence type="ECO:0000256" key="2">
    <source>
        <dbReference type="ARBA" id="ARBA00010769"/>
    </source>
</evidence>
<dbReference type="CDD" id="cd05171">
    <property type="entry name" value="PIKKc_ATM"/>
    <property type="match status" value="1"/>
</dbReference>
<dbReference type="Gene3D" id="3.30.1010.10">
    <property type="entry name" value="Phosphatidylinositol 3-kinase Catalytic Subunit, Chain A, domain 4"/>
    <property type="match status" value="1"/>
</dbReference>
<dbReference type="InterPro" id="IPR044107">
    <property type="entry name" value="PIKKc_ATM"/>
</dbReference>
<evidence type="ECO:0000256" key="13">
    <source>
        <dbReference type="SAM" id="MobiDB-lite"/>
    </source>
</evidence>
<evidence type="ECO:0000256" key="8">
    <source>
        <dbReference type="ARBA" id="ARBA00022777"/>
    </source>
</evidence>
<dbReference type="SMART" id="SM01343">
    <property type="entry name" value="FATC"/>
    <property type="match status" value="1"/>
</dbReference>
<comment type="subcellular location">
    <subcellularLocation>
        <location evidence="1 12">Nucleus</location>
    </subcellularLocation>
</comment>
<dbReference type="InterPro" id="IPR014009">
    <property type="entry name" value="PIK_FAT"/>
</dbReference>
<dbReference type="PROSITE" id="PS00915">
    <property type="entry name" value="PI3_4_KINASE_1"/>
    <property type="match status" value="1"/>
</dbReference>
<feature type="compositionally biased region" description="Basic and acidic residues" evidence="13">
    <location>
        <begin position="3185"/>
        <end position="3197"/>
    </location>
</feature>
<dbReference type="PANTHER" id="PTHR37079">
    <property type="entry name" value="SERINE/THREONINE-PROTEIN KINASE ATM"/>
    <property type="match status" value="1"/>
</dbReference>
<keyword evidence="7 12" id="KW-0227">DNA damage</keyword>
<dbReference type="Proteomes" id="UP001283361">
    <property type="component" value="Unassembled WGS sequence"/>
</dbReference>
<feature type="region of interest" description="Disordered" evidence="13">
    <location>
        <begin position="3161"/>
        <end position="3197"/>
    </location>
</feature>
<evidence type="ECO:0000256" key="1">
    <source>
        <dbReference type="ARBA" id="ARBA00004123"/>
    </source>
</evidence>
<dbReference type="GO" id="GO:0005524">
    <property type="term" value="F:ATP binding"/>
    <property type="evidence" value="ECO:0007669"/>
    <property type="project" value="UniProtKB-KW"/>
</dbReference>
<dbReference type="Pfam" id="PF00454">
    <property type="entry name" value="PI3_PI4_kinase"/>
    <property type="match status" value="1"/>
</dbReference>
<dbReference type="Pfam" id="PF02260">
    <property type="entry name" value="FATC"/>
    <property type="match status" value="1"/>
</dbReference>
<dbReference type="InterPro" id="IPR016024">
    <property type="entry name" value="ARM-type_fold"/>
</dbReference>
<evidence type="ECO:0000256" key="11">
    <source>
        <dbReference type="ARBA" id="ARBA00047899"/>
    </source>
</evidence>
<evidence type="ECO:0000256" key="6">
    <source>
        <dbReference type="ARBA" id="ARBA00022741"/>
    </source>
</evidence>
<dbReference type="GO" id="GO:0005634">
    <property type="term" value="C:nucleus"/>
    <property type="evidence" value="ECO:0007669"/>
    <property type="project" value="UniProtKB-SubCell"/>
</dbReference>
<dbReference type="SMART" id="SM01342">
    <property type="entry name" value="TAN"/>
    <property type="match status" value="1"/>
</dbReference>
<keyword evidence="9 12" id="KW-0067">ATP-binding</keyword>
<dbReference type="SMART" id="SM00146">
    <property type="entry name" value="PI3Kc"/>
    <property type="match status" value="1"/>
</dbReference>
<keyword evidence="6 12" id="KW-0547">Nucleotide-binding</keyword>
<dbReference type="Pfam" id="PF11640">
    <property type="entry name" value="TAN"/>
    <property type="match status" value="1"/>
</dbReference>
<dbReference type="InterPro" id="IPR000403">
    <property type="entry name" value="PI3/4_kinase_cat_dom"/>
</dbReference>
<evidence type="ECO:0000259" key="15">
    <source>
        <dbReference type="PROSITE" id="PS51189"/>
    </source>
</evidence>
<evidence type="ECO:0000256" key="10">
    <source>
        <dbReference type="ARBA" id="ARBA00023242"/>
    </source>
</evidence>
<feature type="compositionally biased region" description="Low complexity" evidence="13">
    <location>
        <begin position="3161"/>
        <end position="3179"/>
    </location>
</feature>
<name>A0AAE0ZI75_9GAST</name>
<evidence type="ECO:0000313" key="18">
    <source>
        <dbReference type="Proteomes" id="UP001283361"/>
    </source>
</evidence>
<dbReference type="InterPro" id="IPR018936">
    <property type="entry name" value="PI3/4_kinase_CS"/>
</dbReference>
<evidence type="ECO:0000256" key="3">
    <source>
        <dbReference type="ARBA" id="ARBA00012513"/>
    </source>
</evidence>
<dbReference type="InterPro" id="IPR038980">
    <property type="entry name" value="ATM_plant"/>
</dbReference>
<feature type="domain" description="FAT" evidence="15">
    <location>
        <begin position="2099"/>
        <end position="2735"/>
    </location>
</feature>
<organism evidence="17 18">
    <name type="scientific">Elysia crispata</name>
    <name type="common">lettuce slug</name>
    <dbReference type="NCBI Taxonomy" id="231223"/>
    <lineage>
        <taxon>Eukaryota</taxon>
        <taxon>Metazoa</taxon>
        <taxon>Spiralia</taxon>
        <taxon>Lophotrochozoa</taxon>
        <taxon>Mollusca</taxon>
        <taxon>Gastropoda</taxon>
        <taxon>Heterobranchia</taxon>
        <taxon>Euthyneura</taxon>
        <taxon>Panpulmonata</taxon>
        <taxon>Sacoglossa</taxon>
        <taxon>Placobranchoidea</taxon>
        <taxon>Plakobranchidae</taxon>
        <taxon>Elysia</taxon>
    </lineage>
</organism>
<dbReference type="EC" id="2.7.11.1" evidence="3 12"/>
<evidence type="ECO:0000256" key="7">
    <source>
        <dbReference type="ARBA" id="ARBA00022763"/>
    </source>
</evidence>
<dbReference type="PANTHER" id="PTHR37079:SF4">
    <property type="entry name" value="SERINE_THREONINE-PROTEIN KINASE ATM"/>
    <property type="match status" value="1"/>
</dbReference>
<dbReference type="Gene3D" id="1.10.1070.11">
    <property type="entry name" value="Phosphatidylinositol 3-/4-kinase, catalytic domain"/>
    <property type="match status" value="1"/>
</dbReference>
<dbReference type="SUPFAM" id="SSF48371">
    <property type="entry name" value="ARM repeat"/>
    <property type="match status" value="1"/>
</dbReference>
<keyword evidence="5 12" id="KW-0808">Transferase</keyword>
<keyword evidence="18" id="KW-1185">Reference proteome</keyword>
<dbReference type="PROSITE" id="PS50290">
    <property type="entry name" value="PI3_4_KINASE_3"/>
    <property type="match status" value="1"/>
</dbReference>
<dbReference type="EMBL" id="JAWDGP010003890">
    <property type="protein sequence ID" value="KAK3769788.1"/>
    <property type="molecule type" value="Genomic_DNA"/>
</dbReference>
<feature type="domain" description="PI3K/PI4K catalytic" evidence="14">
    <location>
        <begin position="2859"/>
        <end position="3172"/>
    </location>
</feature>
<keyword evidence="8 12" id="KW-0418">Kinase</keyword>
<evidence type="ECO:0000256" key="12">
    <source>
        <dbReference type="RuleBase" id="RU365027"/>
    </source>
</evidence>
<dbReference type="InterPro" id="IPR021668">
    <property type="entry name" value="TAN"/>
</dbReference>